<name>H5Y4P0_9FIRM</name>
<proteinExistence type="predicted"/>
<accession>H5Y4P0</accession>
<protein>
    <submittedName>
        <fullName evidence="1">Uncharacterized protein</fullName>
    </submittedName>
</protein>
<keyword evidence="2" id="KW-1185">Reference proteome</keyword>
<organism evidence="1 2">
    <name type="scientific">Desulfosporosinus youngiae DSM 17734</name>
    <dbReference type="NCBI Taxonomy" id="768710"/>
    <lineage>
        <taxon>Bacteria</taxon>
        <taxon>Bacillati</taxon>
        <taxon>Bacillota</taxon>
        <taxon>Clostridia</taxon>
        <taxon>Eubacteriales</taxon>
        <taxon>Desulfitobacteriaceae</taxon>
        <taxon>Desulfosporosinus</taxon>
    </lineage>
</organism>
<evidence type="ECO:0000313" key="1">
    <source>
        <dbReference type="EMBL" id="EHQ89776.1"/>
    </source>
</evidence>
<dbReference type="AlphaFoldDB" id="H5Y4P0"/>
<dbReference type="HOGENOM" id="CLU_3373446_0_0_9"/>
<dbReference type="Proteomes" id="UP000005104">
    <property type="component" value="Chromosome"/>
</dbReference>
<dbReference type="EMBL" id="CM001441">
    <property type="protein sequence ID" value="EHQ89776.1"/>
    <property type="molecule type" value="Genomic_DNA"/>
</dbReference>
<gene>
    <name evidence="1" type="ORF">DesyoDRAFT_2721</name>
</gene>
<evidence type="ECO:0000313" key="2">
    <source>
        <dbReference type="Proteomes" id="UP000005104"/>
    </source>
</evidence>
<reference evidence="1 2" key="1">
    <citation type="submission" date="2011-11" db="EMBL/GenBank/DDBJ databases">
        <title>The Noncontiguous Finished genome of Desulfosporosinus youngiae DSM 17734.</title>
        <authorList>
            <consortium name="US DOE Joint Genome Institute (JGI-PGF)"/>
            <person name="Lucas S."/>
            <person name="Han J."/>
            <person name="Lapidus A."/>
            <person name="Cheng J.-F."/>
            <person name="Goodwin L."/>
            <person name="Pitluck S."/>
            <person name="Peters L."/>
            <person name="Ovchinnikova G."/>
            <person name="Lu M."/>
            <person name="Land M.L."/>
            <person name="Hauser L."/>
            <person name="Pester M."/>
            <person name="Spring S."/>
            <person name="Ollivier B."/>
            <person name="Rattei T."/>
            <person name="Klenk H.-P."/>
            <person name="Wagner M."/>
            <person name="Loy A."/>
            <person name="Woyke T.J."/>
        </authorList>
    </citation>
    <scope>NUCLEOTIDE SEQUENCE [LARGE SCALE GENOMIC DNA]</scope>
    <source>
        <strain evidence="1 2">DSM 17734</strain>
    </source>
</reference>
<sequence>MQPIDQVFQGILKEALTSKALSINKIAMYIKMSH</sequence>